<protein>
    <submittedName>
        <fullName evidence="1">Unnamed protein product</fullName>
    </submittedName>
</protein>
<evidence type="ECO:0000313" key="2">
    <source>
        <dbReference type="Proteomes" id="UP001165063"/>
    </source>
</evidence>
<evidence type="ECO:0000313" key="1">
    <source>
        <dbReference type="EMBL" id="GME67937.1"/>
    </source>
</evidence>
<name>A0A9W6SVG8_AMBMO</name>
<gene>
    <name evidence="1" type="ORF">Amon01_000893200</name>
</gene>
<comment type="caution">
    <text evidence="1">The sequence shown here is derived from an EMBL/GenBank/DDBJ whole genome shotgun (WGS) entry which is preliminary data.</text>
</comment>
<keyword evidence="2" id="KW-1185">Reference proteome</keyword>
<accession>A0A9W6SVG8</accession>
<dbReference type="AlphaFoldDB" id="A0A9W6SVG8"/>
<dbReference type="Proteomes" id="UP001165063">
    <property type="component" value="Unassembled WGS sequence"/>
</dbReference>
<reference evidence="1" key="1">
    <citation type="submission" date="2023-04" db="EMBL/GenBank/DDBJ databases">
        <title>Ambrosiozyma monospora NBRC 1965.</title>
        <authorList>
            <person name="Ichikawa N."/>
            <person name="Sato H."/>
            <person name="Tonouchi N."/>
        </authorList>
    </citation>
    <scope>NUCLEOTIDE SEQUENCE</scope>
    <source>
        <strain evidence="1">NBRC 1965</strain>
    </source>
</reference>
<organism evidence="1 2">
    <name type="scientific">Ambrosiozyma monospora</name>
    <name type="common">Yeast</name>
    <name type="synonym">Endomycopsis monosporus</name>
    <dbReference type="NCBI Taxonomy" id="43982"/>
    <lineage>
        <taxon>Eukaryota</taxon>
        <taxon>Fungi</taxon>
        <taxon>Dikarya</taxon>
        <taxon>Ascomycota</taxon>
        <taxon>Saccharomycotina</taxon>
        <taxon>Pichiomycetes</taxon>
        <taxon>Pichiales</taxon>
        <taxon>Pichiaceae</taxon>
        <taxon>Ambrosiozyma</taxon>
    </lineage>
</organism>
<sequence>MTTSRELSLQSSQHFQSQQQAQIDQYTQVVLSLPHDIQQLVLAHSLNIVSMPKPEDVFSYEREFSFAKPYSGITIELYDPNNASLKIDCLSDFKTMTAYELMYFGANKEFFPNLILKKFIVHGRTNIGDSSLRETIGNAVYTMMTRLQPLDVVLKNVEFWAQNIISYTPYITRIEELHEISIDDIVSDLPGLTNLQCVTLTVTETFFKFEDVRTLCEKLELVVLEYEGPANFFIKPEMSELIEEISTT</sequence>
<dbReference type="EMBL" id="BSXU01009031">
    <property type="protein sequence ID" value="GME67937.1"/>
    <property type="molecule type" value="Genomic_DNA"/>
</dbReference>
<proteinExistence type="predicted"/>